<dbReference type="Pfam" id="PF01593">
    <property type="entry name" value="Amino_oxidase"/>
    <property type="match status" value="1"/>
</dbReference>
<evidence type="ECO:0000259" key="7">
    <source>
        <dbReference type="Pfam" id="PF01593"/>
    </source>
</evidence>
<comment type="cofactor">
    <cofactor evidence="1 6">
        <name>FAD</name>
        <dbReference type="ChEBI" id="CHEBI:57692"/>
    </cofactor>
</comment>
<evidence type="ECO:0000256" key="1">
    <source>
        <dbReference type="ARBA" id="ARBA00001974"/>
    </source>
</evidence>
<comment type="caution">
    <text evidence="8">The sequence shown here is derived from an EMBL/GenBank/DDBJ whole genome shotgun (WGS) entry which is preliminary data.</text>
</comment>
<dbReference type="EMBL" id="MUNK01000025">
    <property type="protein sequence ID" value="OTA36939.1"/>
    <property type="molecule type" value="Genomic_DNA"/>
</dbReference>
<dbReference type="PRINTS" id="PR00757">
    <property type="entry name" value="AMINEOXDASEF"/>
</dbReference>
<evidence type="ECO:0000256" key="5">
    <source>
        <dbReference type="PIRSR" id="PIRSR601613-1"/>
    </source>
</evidence>
<dbReference type="InterPro" id="IPR036188">
    <property type="entry name" value="FAD/NAD-bd_sf"/>
</dbReference>
<feature type="domain" description="Amine oxidase" evidence="7">
    <location>
        <begin position="3"/>
        <end position="185"/>
    </location>
</feature>
<dbReference type="SUPFAM" id="SSF54373">
    <property type="entry name" value="FAD-linked reductases, C-terminal domain"/>
    <property type="match status" value="1"/>
</dbReference>
<evidence type="ECO:0000256" key="4">
    <source>
        <dbReference type="ARBA" id="ARBA00048448"/>
    </source>
</evidence>
<keyword evidence="3 6" id="KW-0560">Oxidoreductase</keyword>
<accession>A0A1Z5TLT9</accession>
<comment type="catalytic activity">
    <reaction evidence="4">
        <text>a secondary aliphatic amine + O2 + H2O = a primary amine + an aldehyde + H2O2</text>
        <dbReference type="Rhea" id="RHEA:26414"/>
        <dbReference type="ChEBI" id="CHEBI:15377"/>
        <dbReference type="ChEBI" id="CHEBI:15379"/>
        <dbReference type="ChEBI" id="CHEBI:16240"/>
        <dbReference type="ChEBI" id="CHEBI:17478"/>
        <dbReference type="ChEBI" id="CHEBI:58855"/>
        <dbReference type="ChEBI" id="CHEBI:65296"/>
        <dbReference type="EC" id="1.4.3.4"/>
    </reaction>
</comment>
<dbReference type="VEuPathDB" id="FungiDB:BTJ68_02369"/>
<reference evidence="8 9" key="1">
    <citation type="submission" date="2017-01" db="EMBL/GenBank/DDBJ databases">
        <title>The recent genome duplication of the halophilic yeast Hortaea werneckii: insights from long-read sequencing.</title>
        <authorList>
            <person name="Sinha S."/>
            <person name="Flibotte S."/>
            <person name="Neira M."/>
            <person name="Lenassi M."/>
            <person name="Gostincar C."/>
            <person name="Stajich J.E."/>
            <person name="Nislow C.E."/>
        </authorList>
    </citation>
    <scope>NUCLEOTIDE SEQUENCE [LARGE SCALE GENOMIC DNA]</scope>
    <source>
        <strain evidence="8 9">EXF-2000</strain>
    </source>
</reference>
<sequence length="189" mass="20854">MSPPLASRIHYEPPVSAQRDQLTQRMFMASIGKATAIYDAPFWRQANLTGQVLSDTGVVRSTFDVSPADGRYGAILGLMEADQMRALDQSTETEIKDLVVKDYVRYFGPQASKVSEWVIQRWDNELYSRGGPVAIAGPGTISKYGSSLRRCEGNIYWAGTESSDYWVGYMSGALKAGKLAANKILDSRL</sequence>
<dbReference type="InParanoid" id="A0A1Z5TLT9"/>
<dbReference type="STRING" id="1157616.A0A1Z5TLT9"/>
<evidence type="ECO:0000256" key="6">
    <source>
        <dbReference type="RuleBase" id="RU362067"/>
    </source>
</evidence>
<dbReference type="EC" id="1.4.3.-" evidence="6"/>
<dbReference type="GO" id="GO:0097621">
    <property type="term" value="F:monoamine oxidase activity"/>
    <property type="evidence" value="ECO:0007669"/>
    <property type="project" value="UniProtKB-EC"/>
</dbReference>
<proteinExistence type="inferred from homology"/>
<name>A0A1Z5TLT9_HORWE</name>
<dbReference type="InterPro" id="IPR001613">
    <property type="entry name" value="Flavin_amine_oxidase"/>
</dbReference>
<evidence type="ECO:0000313" key="8">
    <source>
        <dbReference type="EMBL" id="OTA36939.1"/>
    </source>
</evidence>
<gene>
    <name evidence="8" type="ORF">BTJ68_02369</name>
</gene>
<protein>
    <recommendedName>
        <fullName evidence="6">Amine oxidase</fullName>
        <ecNumber evidence="6">1.4.3.-</ecNumber>
    </recommendedName>
</protein>
<dbReference type="PANTHER" id="PTHR43563:SF14">
    <property type="entry name" value="AMINE OXIDASE"/>
    <property type="match status" value="1"/>
</dbReference>
<feature type="binding site" evidence="5">
    <location>
        <position position="161"/>
    </location>
    <ligand>
        <name>FAD</name>
        <dbReference type="ChEBI" id="CHEBI:57692"/>
    </ligand>
</feature>
<keyword evidence="6" id="KW-0274">FAD</keyword>
<dbReference type="InterPro" id="IPR002937">
    <property type="entry name" value="Amino_oxidase"/>
</dbReference>
<dbReference type="PANTHER" id="PTHR43563">
    <property type="entry name" value="AMINE OXIDASE"/>
    <property type="match status" value="1"/>
</dbReference>
<evidence type="ECO:0000256" key="3">
    <source>
        <dbReference type="ARBA" id="ARBA00023002"/>
    </source>
</evidence>
<dbReference type="OrthoDB" id="5046242at2759"/>
<organism evidence="8 9">
    <name type="scientific">Hortaea werneckii EXF-2000</name>
    <dbReference type="NCBI Taxonomy" id="1157616"/>
    <lineage>
        <taxon>Eukaryota</taxon>
        <taxon>Fungi</taxon>
        <taxon>Dikarya</taxon>
        <taxon>Ascomycota</taxon>
        <taxon>Pezizomycotina</taxon>
        <taxon>Dothideomycetes</taxon>
        <taxon>Dothideomycetidae</taxon>
        <taxon>Mycosphaerellales</taxon>
        <taxon>Teratosphaeriaceae</taxon>
        <taxon>Hortaea</taxon>
    </lineage>
</organism>
<dbReference type="AlphaFoldDB" id="A0A1Z5TLT9"/>
<dbReference type="InterPro" id="IPR050703">
    <property type="entry name" value="Flavin_MAO"/>
</dbReference>
<keyword evidence="9" id="KW-1185">Reference proteome</keyword>
<dbReference type="Proteomes" id="UP000194280">
    <property type="component" value="Unassembled WGS sequence"/>
</dbReference>
<evidence type="ECO:0000313" key="9">
    <source>
        <dbReference type="Proteomes" id="UP000194280"/>
    </source>
</evidence>
<dbReference type="SUPFAM" id="SSF51905">
    <property type="entry name" value="FAD/NAD(P)-binding domain"/>
    <property type="match status" value="1"/>
</dbReference>
<dbReference type="Gene3D" id="3.50.50.60">
    <property type="entry name" value="FAD/NAD(P)-binding domain"/>
    <property type="match status" value="1"/>
</dbReference>
<comment type="similarity">
    <text evidence="2 6">Belongs to the flavin monoamine oxidase family.</text>
</comment>
<evidence type="ECO:0000256" key="2">
    <source>
        <dbReference type="ARBA" id="ARBA00005995"/>
    </source>
</evidence>
<keyword evidence="6" id="KW-0285">Flavoprotein</keyword>